<comment type="caution">
    <text evidence="2">The sequence shown here is derived from an EMBL/GenBank/DDBJ whole genome shotgun (WGS) entry which is preliminary data.</text>
</comment>
<reference evidence="2 3" key="1">
    <citation type="submission" date="2018-06" db="EMBL/GenBank/DDBJ databases">
        <title>Draft sequence of Acidithiobacillus ferrooxidans CCM 4253.</title>
        <authorList>
            <person name="Moya-Beltran A."/>
            <person name="Castro M."/>
            <person name="Covarrubias P.C."/>
            <person name="Issotta F."/>
            <person name="Janiczek O."/>
            <person name="Mandl M."/>
            <person name="Kucera J."/>
            <person name="Quatrini R."/>
        </authorList>
    </citation>
    <scope>NUCLEOTIDE SEQUENCE [LARGE SCALE GENOMIC DNA]</scope>
    <source>
        <strain evidence="2 3">CCM 4253</strain>
    </source>
</reference>
<organism evidence="2 3">
    <name type="scientific">Acidithiobacillus ferrooxidans</name>
    <name type="common">Thiobacillus ferrooxidans</name>
    <dbReference type="NCBI Taxonomy" id="920"/>
    <lineage>
        <taxon>Bacteria</taxon>
        <taxon>Pseudomonadati</taxon>
        <taxon>Pseudomonadota</taxon>
        <taxon>Acidithiobacillia</taxon>
        <taxon>Acidithiobacillales</taxon>
        <taxon>Acidithiobacillaceae</taxon>
        <taxon>Acidithiobacillus</taxon>
    </lineage>
</organism>
<feature type="signal peptide" evidence="1">
    <location>
        <begin position="1"/>
        <end position="21"/>
    </location>
</feature>
<dbReference type="AlphaFoldDB" id="A0A2W1KM74"/>
<feature type="chain" id="PRO_5016165019" description="DUF302 domain-containing protein" evidence="1">
    <location>
        <begin position="22"/>
        <end position="156"/>
    </location>
</feature>
<dbReference type="RefSeq" id="WP_009565533.1">
    <property type="nucleotide sequence ID" value="NZ_AP025160.1"/>
</dbReference>
<keyword evidence="1" id="KW-0732">Signal</keyword>
<name>A0A2W1KM74_ACIFR</name>
<evidence type="ECO:0008006" key="4">
    <source>
        <dbReference type="Google" id="ProtNLM"/>
    </source>
</evidence>
<accession>A0A2W1KM74</accession>
<dbReference type="EMBL" id="QKQP01000006">
    <property type="protein sequence ID" value="PZD80407.1"/>
    <property type="molecule type" value="Genomic_DNA"/>
</dbReference>
<evidence type="ECO:0000313" key="2">
    <source>
        <dbReference type="EMBL" id="PZD80407.1"/>
    </source>
</evidence>
<dbReference type="Proteomes" id="UP000248886">
    <property type="component" value="Unassembled WGS sequence"/>
</dbReference>
<evidence type="ECO:0000313" key="3">
    <source>
        <dbReference type="Proteomes" id="UP000248886"/>
    </source>
</evidence>
<dbReference type="InterPro" id="IPR035923">
    <property type="entry name" value="TT1751-like_sf"/>
</dbReference>
<dbReference type="Gene3D" id="3.30.310.70">
    <property type="entry name" value="TT1751-like domain"/>
    <property type="match status" value="1"/>
</dbReference>
<protein>
    <recommendedName>
        <fullName evidence="4">DUF302 domain-containing protein</fullName>
    </recommendedName>
</protein>
<proteinExistence type="predicted"/>
<evidence type="ECO:0000256" key="1">
    <source>
        <dbReference type="SAM" id="SignalP"/>
    </source>
</evidence>
<gene>
    <name evidence="2" type="ORF">DN052_12985</name>
</gene>
<sequence>MWKKRFLLSALACLAMDTASAAPAIISTSFAMPADIAAVKISRQLTERHFKIVDDLNVLPRIHKGNPQLAARIPPDIQAERLLVVCQSSSIVGYLRTDPAATSLCPLTLSLVQINGKTTAYYLQRGALLTDNTAARAVGQKTDESVLDALHAAQKQ</sequence>
<dbReference type="SUPFAM" id="SSF103247">
    <property type="entry name" value="TT1751-like"/>
    <property type="match status" value="1"/>
</dbReference>
<dbReference type="GeneID" id="65279450"/>